<proteinExistence type="predicted"/>
<reference evidence="2 3" key="1">
    <citation type="journal article" date="2013" name="Curr. Biol.">
        <title>The Genome of the Foraminiferan Reticulomyxa filosa.</title>
        <authorList>
            <person name="Glockner G."/>
            <person name="Hulsmann N."/>
            <person name="Schleicher M."/>
            <person name="Noegel A.A."/>
            <person name="Eichinger L."/>
            <person name="Gallinger C."/>
            <person name="Pawlowski J."/>
            <person name="Sierra R."/>
            <person name="Euteneuer U."/>
            <person name="Pillet L."/>
            <person name="Moustafa A."/>
            <person name="Platzer M."/>
            <person name="Groth M."/>
            <person name="Szafranski K."/>
            <person name="Schliwa M."/>
        </authorList>
    </citation>
    <scope>NUCLEOTIDE SEQUENCE [LARGE SCALE GENOMIC DNA]</scope>
</reference>
<comment type="caution">
    <text evidence="2">The sequence shown here is derived from an EMBL/GenBank/DDBJ whole genome shotgun (WGS) entry which is preliminary data.</text>
</comment>
<feature type="transmembrane region" description="Helical" evidence="1">
    <location>
        <begin position="20"/>
        <end position="40"/>
    </location>
</feature>
<name>X6NW30_RETFI</name>
<dbReference type="AlphaFoldDB" id="X6NW30"/>
<organism evidence="2 3">
    <name type="scientific">Reticulomyxa filosa</name>
    <dbReference type="NCBI Taxonomy" id="46433"/>
    <lineage>
        <taxon>Eukaryota</taxon>
        <taxon>Sar</taxon>
        <taxon>Rhizaria</taxon>
        <taxon>Retaria</taxon>
        <taxon>Foraminifera</taxon>
        <taxon>Monothalamids</taxon>
        <taxon>Reticulomyxidae</taxon>
        <taxon>Reticulomyxa</taxon>
    </lineage>
</organism>
<sequence length="240" mass="27763">MYTYAYIYVYAYIHDLKLDLMILSMIAPYLVAYTAFGSLLQGNQLYDYGYNDGKSSQSMQSNEMDKRKYTIKSLCQVLFTLALITPLSIMYFVAIDVLFILLETCSFFVNLLSCGKYALQIRELSSSALQKMLGLTYMQAMGYRRFALFFFFLSFRFGYLLCIVLLFVNDKRCRTLSQLMFESIPQFILQVQVLIYAKTHVMQSTTSKKEFDVSCLILSVVLTLIHISVELWMLSVEGIK</sequence>
<keyword evidence="1" id="KW-0812">Transmembrane</keyword>
<feature type="transmembrane region" description="Helical" evidence="1">
    <location>
        <begin position="211"/>
        <end position="234"/>
    </location>
</feature>
<protein>
    <submittedName>
        <fullName evidence="2">Uncharacterized protein</fullName>
    </submittedName>
</protein>
<evidence type="ECO:0000256" key="1">
    <source>
        <dbReference type="SAM" id="Phobius"/>
    </source>
</evidence>
<feature type="transmembrane region" description="Helical" evidence="1">
    <location>
        <begin position="74"/>
        <end position="93"/>
    </location>
</feature>
<keyword evidence="1" id="KW-0472">Membrane</keyword>
<evidence type="ECO:0000313" key="2">
    <source>
        <dbReference type="EMBL" id="ETO30034.1"/>
    </source>
</evidence>
<gene>
    <name evidence="2" type="ORF">RFI_07087</name>
</gene>
<keyword evidence="3" id="KW-1185">Reference proteome</keyword>
<dbReference type="Proteomes" id="UP000023152">
    <property type="component" value="Unassembled WGS sequence"/>
</dbReference>
<accession>X6NW30</accession>
<evidence type="ECO:0000313" key="3">
    <source>
        <dbReference type="Proteomes" id="UP000023152"/>
    </source>
</evidence>
<dbReference type="EMBL" id="ASPP01005709">
    <property type="protein sequence ID" value="ETO30034.1"/>
    <property type="molecule type" value="Genomic_DNA"/>
</dbReference>
<feature type="transmembrane region" description="Helical" evidence="1">
    <location>
        <begin position="146"/>
        <end position="168"/>
    </location>
</feature>
<keyword evidence="1" id="KW-1133">Transmembrane helix</keyword>